<feature type="region of interest" description="Disordered" evidence="1">
    <location>
        <begin position="1"/>
        <end position="28"/>
    </location>
</feature>
<keyword evidence="4" id="KW-1185">Reference proteome</keyword>
<reference evidence="3" key="1">
    <citation type="submission" date="2021-03" db="EMBL/GenBank/DDBJ databases">
        <title>Whole genome shotgun sequence of Actinoplanes consettensis NBRC 14913.</title>
        <authorList>
            <person name="Komaki H."/>
            <person name="Tamura T."/>
        </authorList>
    </citation>
    <scope>NUCLEOTIDE SEQUENCE</scope>
    <source>
        <strain evidence="3">NBRC 14913</strain>
    </source>
</reference>
<dbReference type="Proteomes" id="UP000680865">
    <property type="component" value="Unassembled WGS sequence"/>
</dbReference>
<dbReference type="PANTHER" id="PTHR35400:SF3">
    <property type="entry name" value="SLL1072 PROTEIN"/>
    <property type="match status" value="1"/>
</dbReference>
<gene>
    <name evidence="3" type="ORF">Aco04nite_39720</name>
</gene>
<dbReference type="InterPro" id="IPR012296">
    <property type="entry name" value="Nuclease_put_TT1808"/>
</dbReference>
<name>A0A919SMU4_9ACTN</name>
<proteinExistence type="predicted"/>
<evidence type="ECO:0000313" key="3">
    <source>
        <dbReference type="EMBL" id="GIM74327.1"/>
    </source>
</evidence>
<dbReference type="EMBL" id="BOQP01000020">
    <property type="protein sequence ID" value="GIM74327.1"/>
    <property type="molecule type" value="Genomic_DNA"/>
</dbReference>
<comment type="caution">
    <text evidence="3">The sequence shown here is derived from an EMBL/GenBank/DDBJ whole genome shotgun (WGS) entry which is preliminary data.</text>
</comment>
<dbReference type="CDD" id="cd06260">
    <property type="entry name" value="DUF820-like"/>
    <property type="match status" value="1"/>
</dbReference>
<protein>
    <recommendedName>
        <fullName evidence="2">Putative restriction endonuclease domain-containing protein</fullName>
    </recommendedName>
</protein>
<organism evidence="3 4">
    <name type="scientific">Winogradskya consettensis</name>
    <dbReference type="NCBI Taxonomy" id="113560"/>
    <lineage>
        <taxon>Bacteria</taxon>
        <taxon>Bacillati</taxon>
        <taxon>Actinomycetota</taxon>
        <taxon>Actinomycetes</taxon>
        <taxon>Micromonosporales</taxon>
        <taxon>Micromonosporaceae</taxon>
        <taxon>Winogradskya</taxon>
    </lineage>
</organism>
<evidence type="ECO:0000259" key="2">
    <source>
        <dbReference type="Pfam" id="PF05685"/>
    </source>
</evidence>
<sequence length="226" mass="24203">MSRGHGSSLAQLERPDVPPDVTNDAAGLGDDDTSIYVMGAEAVGNYFPATVTLDDLTVMNTADRYGHRYELSPEGVLSVMPPAGSLHAAIATQLTLWFGFAGWPGKQVYQGVGIRVSGPDGEGGRIPDLTLWARPLPDGIWFTIDGLLLAVEIVSPGSTTMDGATKLQEYAATGVPRYWIIDRDEAQTVSMHVLGPDRAYEVAEKVPFAELLRGAPGDYDLAWGAR</sequence>
<dbReference type="InterPro" id="IPR011335">
    <property type="entry name" value="Restrct_endonuc-II-like"/>
</dbReference>
<feature type="domain" description="Putative restriction endonuclease" evidence="2">
    <location>
        <begin position="63"/>
        <end position="212"/>
    </location>
</feature>
<dbReference type="Gene3D" id="3.90.1570.10">
    <property type="entry name" value="tt1808, chain A"/>
    <property type="match status" value="1"/>
</dbReference>
<dbReference type="InterPro" id="IPR008538">
    <property type="entry name" value="Uma2"/>
</dbReference>
<dbReference type="PANTHER" id="PTHR35400">
    <property type="entry name" value="SLR1083 PROTEIN"/>
    <property type="match status" value="1"/>
</dbReference>
<dbReference type="AlphaFoldDB" id="A0A919SMU4"/>
<evidence type="ECO:0000313" key="4">
    <source>
        <dbReference type="Proteomes" id="UP000680865"/>
    </source>
</evidence>
<accession>A0A919SMU4</accession>
<evidence type="ECO:0000256" key="1">
    <source>
        <dbReference type="SAM" id="MobiDB-lite"/>
    </source>
</evidence>
<dbReference type="Pfam" id="PF05685">
    <property type="entry name" value="Uma2"/>
    <property type="match status" value="1"/>
</dbReference>
<dbReference type="SUPFAM" id="SSF52980">
    <property type="entry name" value="Restriction endonuclease-like"/>
    <property type="match status" value="1"/>
</dbReference>